<comment type="caution">
    <text evidence="2">The sequence shown here is derived from an EMBL/GenBank/DDBJ whole genome shotgun (WGS) entry which is preliminary data.</text>
</comment>
<feature type="region of interest" description="Disordered" evidence="1">
    <location>
        <begin position="1"/>
        <end position="34"/>
    </location>
</feature>
<dbReference type="AlphaFoldDB" id="A0ABD5Y406"/>
<organism evidence="2 3">
    <name type="scientific">Halosimplex aquaticum</name>
    <dbReference type="NCBI Taxonomy" id="3026162"/>
    <lineage>
        <taxon>Archaea</taxon>
        <taxon>Methanobacteriati</taxon>
        <taxon>Methanobacteriota</taxon>
        <taxon>Stenosarchaea group</taxon>
        <taxon>Halobacteria</taxon>
        <taxon>Halobacteriales</taxon>
        <taxon>Haloarculaceae</taxon>
        <taxon>Halosimplex</taxon>
    </lineage>
</organism>
<dbReference type="RefSeq" id="WP_274323187.1">
    <property type="nucleotide sequence ID" value="NZ_CP118158.1"/>
</dbReference>
<evidence type="ECO:0000256" key="1">
    <source>
        <dbReference type="SAM" id="MobiDB-lite"/>
    </source>
</evidence>
<proteinExistence type="predicted"/>
<feature type="compositionally biased region" description="Low complexity" evidence="1">
    <location>
        <begin position="157"/>
        <end position="197"/>
    </location>
</feature>
<dbReference type="EMBL" id="JBHTAS010000001">
    <property type="protein sequence ID" value="MFC7142113.1"/>
    <property type="molecule type" value="Genomic_DNA"/>
</dbReference>
<feature type="compositionally biased region" description="Basic and acidic residues" evidence="1">
    <location>
        <begin position="119"/>
        <end position="128"/>
    </location>
</feature>
<dbReference type="Proteomes" id="UP001596432">
    <property type="component" value="Unassembled WGS sequence"/>
</dbReference>
<feature type="compositionally biased region" description="Basic and acidic residues" evidence="1">
    <location>
        <begin position="1"/>
        <end position="20"/>
    </location>
</feature>
<reference evidence="2 3" key="1">
    <citation type="journal article" date="2019" name="Int. J. Syst. Evol. Microbiol.">
        <title>The Global Catalogue of Microorganisms (GCM) 10K type strain sequencing project: providing services to taxonomists for standard genome sequencing and annotation.</title>
        <authorList>
            <consortium name="The Broad Institute Genomics Platform"/>
            <consortium name="The Broad Institute Genome Sequencing Center for Infectious Disease"/>
            <person name="Wu L."/>
            <person name="Ma J."/>
        </authorList>
    </citation>
    <scope>NUCLEOTIDE SEQUENCE [LARGE SCALE GENOMIC DNA]</scope>
    <source>
        <strain evidence="2 3">XZYJT29</strain>
    </source>
</reference>
<name>A0ABD5Y406_9EURY</name>
<dbReference type="GeneID" id="78822447"/>
<accession>A0ABD5Y406</accession>
<sequence length="329" mass="33624">MSHGDASHDSVDERGERGRQSDSGNGGGAAGKLTGFVRGGARSGALAGVGGGATVIRGLQAIRAGKRARGLGRLVAGGALLAVAAAQRRSKRAAGKRIDIDQSDVVDTAPDIESAAGDFESHPDHAGGDEASSVVDTGVDVEDAVETGDESSDESDASAGTETTDASGETGRTGESAESTGESAESTSESAESAGEAAPIADDRLGAAAFDKESSGVPAPQRAFNQEFLSMSAEAVWGIRDDDAVVVSQLYDPIEDGDGVRYVASTQVDENRIVTVPDEVLDHWETVYDGVRVTGGDDIVFATSDELEADEQLLVVPAAWADEVLSEDA</sequence>
<evidence type="ECO:0000313" key="3">
    <source>
        <dbReference type="Proteomes" id="UP001596432"/>
    </source>
</evidence>
<protein>
    <submittedName>
        <fullName evidence="2">Uncharacterized protein</fullName>
    </submittedName>
</protein>
<keyword evidence="3" id="KW-1185">Reference proteome</keyword>
<feature type="compositionally biased region" description="Acidic residues" evidence="1">
    <location>
        <begin position="139"/>
        <end position="156"/>
    </location>
</feature>
<gene>
    <name evidence="2" type="ORF">ACFQMA_20035</name>
</gene>
<evidence type="ECO:0000313" key="2">
    <source>
        <dbReference type="EMBL" id="MFC7142113.1"/>
    </source>
</evidence>
<feature type="region of interest" description="Disordered" evidence="1">
    <location>
        <begin position="114"/>
        <end position="197"/>
    </location>
</feature>